<protein>
    <recommendedName>
        <fullName evidence="3">AB hydrolase-1 domain-containing protein</fullName>
    </recommendedName>
</protein>
<organism evidence="1 2">
    <name type="scientific">Hortaea werneckii</name>
    <name type="common">Black yeast</name>
    <name type="synonym">Cladosporium werneckii</name>
    <dbReference type="NCBI Taxonomy" id="91943"/>
    <lineage>
        <taxon>Eukaryota</taxon>
        <taxon>Fungi</taxon>
        <taxon>Dikarya</taxon>
        <taxon>Ascomycota</taxon>
        <taxon>Pezizomycotina</taxon>
        <taxon>Dothideomycetes</taxon>
        <taxon>Dothideomycetidae</taxon>
        <taxon>Mycosphaerellales</taxon>
        <taxon>Teratosphaeriaceae</taxon>
        <taxon>Hortaea</taxon>
    </lineage>
</organism>
<dbReference type="OrthoDB" id="5371334at2759"/>
<sequence>MSETSHIEHTKWNASISPPLNRADLKSLGTAIGNYRALNLTLPGGIAVTGIQNIPSSSSVTSPTSRPLIVAFHGGSYECHYFDANPQHTAKIPSDTYGIPFISLDRPDYGGTSSVLPVPEGSSFPIEEGKRIHEYILPALWTQHGIPNGCSCLIILCHSLGSMAGIVAAALYSQEDTPSYPLGGFIFSGLADQHQSGIDTPFPEPNIGAYHFRYPVQGKDSMMFRPGTMDPRILEQSERLNAPIPLPEMRSLYEYWVHNWKRDWAHRVRVPVMYALPGQDCFFESTAENAQQTMAAFTNSPRVEGGLVPGAPHCMELSHWSHGWYARCFGFALECAAYAALSAPVQRQS</sequence>
<dbReference type="VEuPathDB" id="FungiDB:BTJ68_08927"/>
<accession>A0A3M7CDT4</accession>
<gene>
    <name evidence="1" type="ORF">D0863_14920</name>
</gene>
<evidence type="ECO:0000313" key="2">
    <source>
        <dbReference type="Proteomes" id="UP000269276"/>
    </source>
</evidence>
<evidence type="ECO:0008006" key="3">
    <source>
        <dbReference type="Google" id="ProtNLM"/>
    </source>
</evidence>
<dbReference type="InterPro" id="IPR029058">
    <property type="entry name" value="AB_hydrolase_fold"/>
</dbReference>
<reference evidence="1 2" key="1">
    <citation type="journal article" date="2018" name="BMC Genomics">
        <title>Genomic evidence for intraspecific hybridization in a clonal and extremely halotolerant yeast.</title>
        <authorList>
            <person name="Gostincar C."/>
            <person name="Stajich J.E."/>
            <person name="Zupancic J."/>
            <person name="Zalar P."/>
            <person name="Gunde-Cimerman N."/>
        </authorList>
    </citation>
    <scope>NUCLEOTIDE SEQUENCE [LARGE SCALE GENOMIC DNA]</scope>
    <source>
        <strain evidence="1 2">EXF-2682</strain>
    </source>
</reference>
<evidence type="ECO:0000313" key="1">
    <source>
        <dbReference type="EMBL" id="RMY50292.1"/>
    </source>
</evidence>
<proteinExistence type="predicted"/>
<comment type="caution">
    <text evidence="1">The sequence shown here is derived from an EMBL/GenBank/DDBJ whole genome shotgun (WGS) entry which is preliminary data.</text>
</comment>
<dbReference type="AlphaFoldDB" id="A0A3M7CDT4"/>
<dbReference type="SUPFAM" id="SSF53474">
    <property type="entry name" value="alpha/beta-Hydrolases"/>
    <property type="match status" value="1"/>
</dbReference>
<name>A0A3M7CDT4_HORWE</name>
<dbReference type="EMBL" id="QWIP01001048">
    <property type="protein sequence ID" value="RMY50292.1"/>
    <property type="molecule type" value="Genomic_DNA"/>
</dbReference>
<dbReference type="Proteomes" id="UP000269276">
    <property type="component" value="Unassembled WGS sequence"/>
</dbReference>
<dbReference type="Gene3D" id="3.40.50.1820">
    <property type="entry name" value="alpha/beta hydrolase"/>
    <property type="match status" value="1"/>
</dbReference>